<feature type="signal peptide" evidence="1">
    <location>
        <begin position="1"/>
        <end position="26"/>
    </location>
</feature>
<reference evidence="3 9" key="3">
    <citation type="submission" date="2020-06" db="EMBL/GenBank/DDBJ databases">
        <title>Lactobacillus rhamnosus QC,genome.</title>
        <authorList>
            <person name="Yi H."/>
            <person name="Jin M."/>
        </authorList>
    </citation>
    <scope>NUCLEOTIDE SEQUENCE [LARGE SCALE GENOMIC DNA]</scope>
    <source>
        <strain evidence="3 9">QC</strain>
    </source>
</reference>
<dbReference type="Proteomes" id="UP000189067">
    <property type="component" value="Unassembled WGS sequence"/>
</dbReference>
<evidence type="ECO:0000313" key="8">
    <source>
        <dbReference type="Proteomes" id="UP000307517"/>
    </source>
</evidence>
<organism evidence="4 10">
    <name type="scientific">Lacticaseibacillus rhamnosus</name>
    <name type="common">Lactobacillus rhamnosus</name>
    <dbReference type="NCBI Taxonomy" id="47715"/>
    <lineage>
        <taxon>Bacteria</taxon>
        <taxon>Bacillati</taxon>
        <taxon>Bacillota</taxon>
        <taxon>Bacilli</taxon>
        <taxon>Lactobacillales</taxon>
        <taxon>Lactobacillaceae</taxon>
        <taxon>Lacticaseibacillus</taxon>
    </lineage>
</organism>
<dbReference type="eggNOG" id="ENOG5032Y2X">
    <property type="taxonomic scope" value="Bacteria"/>
</dbReference>
<name>A0A0D6U4U7_LACRH</name>
<dbReference type="EMBL" id="JABXWP010000001">
    <property type="protein sequence ID" value="NVO86885.1"/>
    <property type="molecule type" value="Genomic_DNA"/>
</dbReference>
<dbReference type="EMBL" id="MTJY01000045">
    <property type="protein sequence ID" value="ONN74188.1"/>
    <property type="molecule type" value="Genomic_DNA"/>
</dbReference>
<evidence type="ECO:0000313" key="3">
    <source>
        <dbReference type="EMBL" id="NVO86885.1"/>
    </source>
</evidence>
<reference evidence="4 10" key="4">
    <citation type="submission" date="2020-07" db="EMBL/GenBank/DDBJ databases">
        <title>Organ Donor 1.</title>
        <authorList>
            <person name="Marsh A.J."/>
            <person name="Azcarate-Peril M.A."/>
        </authorList>
    </citation>
    <scope>NUCLEOTIDE SEQUENCE [LARGE SCALE GENOMIC DNA]</scope>
    <source>
        <strain evidence="4 10">AMC0712</strain>
    </source>
</reference>
<proteinExistence type="predicted"/>
<dbReference type="EMBL" id="SSHM01000001">
    <property type="protein sequence ID" value="THC79519.1"/>
    <property type="molecule type" value="Genomic_DNA"/>
</dbReference>
<dbReference type="PROSITE" id="PS51257">
    <property type="entry name" value="PROKAR_LIPOPROTEIN"/>
    <property type="match status" value="1"/>
</dbReference>
<evidence type="ECO:0000313" key="9">
    <source>
        <dbReference type="Proteomes" id="UP000542889"/>
    </source>
</evidence>
<reference evidence="5 7" key="1">
    <citation type="submission" date="2017-01" db="EMBL/GenBank/DDBJ databases">
        <title>In silico prediction, in vitro antibacterial spectrum and physicochemical properties of a putative bacteriocin produced by Lactobacillus rhamnosus strain L156.4.</title>
        <authorList>
            <person name="Silveira A.M."/>
            <person name="Monteiro A.S."/>
            <person name="Santos V.L."/>
            <person name="Nicoli J.R."/>
            <person name="Azevedo V."/>
            <person name="Soares S.C."/>
            <person name="Castro-Oliveira L."/>
            <person name="Dias-Souza M.V."/>
            <person name="Nardi R.M."/>
        </authorList>
    </citation>
    <scope>NUCLEOTIDE SEQUENCE [LARGE SCALE GENOMIC DNA]</scope>
    <source>
        <strain evidence="5 7">L156.4</strain>
    </source>
</reference>
<dbReference type="SMR" id="A0A0D6U4U7"/>
<feature type="domain" description="Transcobalamin-like C-terminal" evidence="2">
    <location>
        <begin position="63"/>
        <end position="127"/>
    </location>
</feature>
<evidence type="ECO:0000256" key="1">
    <source>
        <dbReference type="SAM" id="SignalP"/>
    </source>
</evidence>
<dbReference type="InterPro" id="IPR027954">
    <property type="entry name" value="Transcobalamin-like_C"/>
</dbReference>
<dbReference type="Proteomes" id="UP000542889">
    <property type="component" value="Unassembled WGS sequence"/>
</dbReference>
<evidence type="ECO:0000259" key="2">
    <source>
        <dbReference type="Pfam" id="PF14478"/>
    </source>
</evidence>
<dbReference type="RefSeq" id="WP_005686185.1">
    <property type="nucleotide sequence ID" value="NZ_BSWG01000022.1"/>
</dbReference>
<dbReference type="Pfam" id="PF14478">
    <property type="entry name" value="DUF4430"/>
    <property type="match status" value="1"/>
</dbReference>
<dbReference type="AlphaFoldDB" id="A0A0D6U4U7"/>
<evidence type="ECO:0000313" key="7">
    <source>
        <dbReference type="Proteomes" id="UP000189067"/>
    </source>
</evidence>
<dbReference type="Proteomes" id="UP000552935">
    <property type="component" value="Unassembled WGS sequence"/>
</dbReference>
<evidence type="ECO:0000313" key="5">
    <source>
        <dbReference type="EMBL" id="ONN74188.1"/>
    </source>
</evidence>
<evidence type="ECO:0000313" key="4">
    <source>
        <dbReference type="EMBL" id="NZA05918.1"/>
    </source>
</evidence>
<accession>A0A2A5L633</accession>
<accession>A0A0D6U4U7</accession>
<dbReference type="OMA" id="CFTSKSE"/>
<protein>
    <submittedName>
        <fullName evidence="4">DUF4430 domain-containing protein</fullName>
    </submittedName>
</protein>
<sequence length="130" mass="14257">MLKKVLRSLVVFFTAMLVLTGCSSSASSTAKSSSKPNQIVVTYQLKENGKAFANKKITQPKKSVVMTGLKKGWKVKASKGFITEIAGKKQNVAKKTYWLYTINGKMAKKGASQQPVKNHDKVVFDLSVTK</sequence>
<reference evidence="6 8" key="2">
    <citation type="submission" date="2019-04" db="EMBL/GenBank/DDBJ databases">
        <title>Genome Announcement to Ensure Probiotic Safety of Lactobacillus rhamnosus UBLR-58.</title>
        <authorList>
            <person name="Sulthana A."/>
            <person name="Lakshmi S.G."/>
            <person name="Madempudi R.S."/>
        </authorList>
    </citation>
    <scope>NUCLEOTIDE SEQUENCE [LARGE SCALE GENOMIC DNA]</scope>
    <source>
        <strain evidence="6 8">UBLR-58</strain>
    </source>
</reference>
<dbReference type="Gene3D" id="2.170.130.30">
    <property type="match status" value="1"/>
</dbReference>
<evidence type="ECO:0000313" key="10">
    <source>
        <dbReference type="Proteomes" id="UP000552935"/>
    </source>
</evidence>
<feature type="chain" id="PRO_5015035986" evidence="1">
    <location>
        <begin position="27"/>
        <end position="130"/>
    </location>
</feature>
<dbReference type="Proteomes" id="UP000307517">
    <property type="component" value="Unassembled WGS sequence"/>
</dbReference>
<gene>
    <name evidence="5" type="ORF">BWR10_10970</name>
    <name evidence="6" type="ORF">E6L36_03325</name>
    <name evidence="4" type="ORF">H0N82_12685</name>
    <name evidence="3" type="ORF">HWN39_00050</name>
</gene>
<keyword evidence="1" id="KW-0732">Signal</keyword>
<dbReference type="EMBL" id="JACCKI010000013">
    <property type="protein sequence ID" value="NZA05918.1"/>
    <property type="molecule type" value="Genomic_DNA"/>
</dbReference>
<comment type="caution">
    <text evidence="4">The sequence shown here is derived from an EMBL/GenBank/DDBJ whole genome shotgun (WGS) entry which is preliminary data.</text>
</comment>
<evidence type="ECO:0000313" key="6">
    <source>
        <dbReference type="EMBL" id="THC79519.1"/>
    </source>
</evidence>